<gene>
    <name evidence="7" type="ORF">NP493_466g07004</name>
</gene>
<keyword evidence="1 4" id="KW-0238">DNA-binding</keyword>
<evidence type="ECO:0000259" key="6">
    <source>
        <dbReference type="PROSITE" id="PS50071"/>
    </source>
</evidence>
<protein>
    <recommendedName>
        <fullName evidence="6">Homeobox domain-containing protein</fullName>
    </recommendedName>
</protein>
<dbReference type="GO" id="GO:0005634">
    <property type="term" value="C:nucleus"/>
    <property type="evidence" value="ECO:0007669"/>
    <property type="project" value="UniProtKB-SubCell"/>
</dbReference>
<feature type="domain" description="Homeobox" evidence="6">
    <location>
        <begin position="968"/>
        <end position="1031"/>
    </location>
</feature>
<dbReference type="SMART" id="SM00389">
    <property type="entry name" value="HOX"/>
    <property type="match status" value="1"/>
</dbReference>
<sequence length="1067" mass="114860">MCYRSAKTSTSSRPRSPQGLLLLDFDDIDSTNVFGYKDDRIQNDLLDEICSDIGIKDAIDLEFLDFDGATAACGAEYVAATNDPMFLADDLGDLDQTIPFGQLQREEGCDLRPGHMTSAGQPRSSVGCPEFLQQPRSCSADTYSSVMSPMSHSSCHSNQPGGGSSSSRNNLLDSSLESIGVDYLGGCGDAVPPGVRLASHGPPSVGSQHGSISSLPGSPRTDYKDCKLGRTIPQRQNSCSNVVMATDMKCSSPCRRDRFGNVCMVSANGTQIGFANGSSHMQYTNIQNLVRSGSSMSQSPGGASRSQFGEATGSLQCRASSVSTSQKRGGFKCKLESTFDPGYYSVGSPSVCSGSSIMTAKAAEEAVTRDKVARYLDDCSTQQNYPQTGAEKQLSAVAPCSGSAGMMSSPIKLVHSQPESPQSVGHVAKRARVISSGNELLEEVRECYSYVKGADMFAQARMQPLHPALVRTNSGGRLVNGGVPLVNGQVNPTPMNVPPMTMQSTCRQPQMMQQQQMARFAAPCTPRTLGPGYPQHQAQFGHPNMSAPVRTNNSFVPNNSFTAQPVSSYPVNSTPSCNFTPVPPSDRTMCSYGAQPPSSVYGAGYQNGHLEKENYHSAAPCQQVPNTNFGSRNASSECQFFGYQNTSGPNTLRYANPVNQFSSMSPMMAPGQPPRNPCGRTGNTAFTGMHAASSMPNLAGNVPGFLSNPSGGSNPALNCIMNDFRQPQQQQHSPKPPMHQQMAPPHATSGTSAGSVPSQHGLIQRIISDQTNAFRSHPLFPLLRDLIIADMNFHSPTFPFQLIANLPTDFDKLLQNYLHRNPAAGDGRHGNQAVGKVIEDALRFAHKALIEKIRVRKEEVGYKDHVKPLSAIEAFCERFDKAVKNSSTTPNGTVLPNGVSDQQSQKAMLRPPMANRPQNVQVGGVAQSPRKSRPLTPHDHHVSAAETMGDYSYGSSSSSKCSGGSGESTGTGKNKVLPKESVAVMLAWLRQHQDNPYPNDDEKEMLIGQTKLTINQINYWFTNARRRILPKWALQRYMEQQDKQQCHLGAAPHILGPPGAPATNGVR</sequence>
<dbReference type="GO" id="GO:0006355">
    <property type="term" value="P:regulation of DNA-templated transcription"/>
    <property type="evidence" value="ECO:0007669"/>
    <property type="project" value="InterPro"/>
</dbReference>
<evidence type="ECO:0000256" key="3">
    <source>
        <dbReference type="ARBA" id="ARBA00023242"/>
    </source>
</evidence>
<keyword evidence="2 4" id="KW-0371">Homeobox</keyword>
<organism evidence="7 8">
    <name type="scientific">Ridgeia piscesae</name>
    <name type="common">Tubeworm</name>
    <dbReference type="NCBI Taxonomy" id="27915"/>
    <lineage>
        <taxon>Eukaryota</taxon>
        <taxon>Metazoa</taxon>
        <taxon>Spiralia</taxon>
        <taxon>Lophotrochozoa</taxon>
        <taxon>Annelida</taxon>
        <taxon>Polychaeta</taxon>
        <taxon>Sedentaria</taxon>
        <taxon>Canalipalpata</taxon>
        <taxon>Sabellida</taxon>
        <taxon>Siboglinidae</taxon>
        <taxon>Ridgeia</taxon>
    </lineage>
</organism>
<feature type="region of interest" description="Disordered" evidence="5">
    <location>
        <begin position="198"/>
        <end position="220"/>
    </location>
</feature>
<dbReference type="EMBL" id="JAODUO010000465">
    <property type="protein sequence ID" value="KAK2179953.1"/>
    <property type="molecule type" value="Genomic_DNA"/>
</dbReference>
<reference evidence="7" key="1">
    <citation type="journal article" date="2023" name="Mol. Biol. Evol.">
        <title>Third-Generation Sequencing Reveals the Adaptive Role of the Epigenome in Three Deep-Sea Polychaetes.</title>
        <authorList>
            <person name="Perez M."/>
            <person name="Aroh O."/>
            <person name="Sun Y."/>
            <person name="Lan Y."/>
            <person name="Juniper S.K."/>
            <person name="Young C.R."/>
            <person name="Angers B."/>
            <person name="Qian P.Y."/>
        </authorList>
    </citation>
    <scope>NUCLEOTIDE SEQUENCE</scope>
    <source>
        <strain evidence="7">R07B-5</strain>
    </source>
</reference>
<dbReference type="PANTHER" id="PTHR11850">
    <property type="entry name" value="HOMEOBOX PROTEIN TRANSCRIPTION FACTORS"/>
    <property type="match status" value="1"/>
</dbReference>
<comment type="subcellular location">
    <subcellularLocation>
        <location evidence="4">Nucleus</location>
    </subcellularLocation>
</comment>
<evidence type="ECO:0000256" key="4">
    <source>
        <dbReference type="PROSITE-ProRule" id="PRU00108"/>
    </source>
</evidence>
<feature type="compositionally biased region" description="Polar residues" evidence="5">
    <location>
        <begin position="886"/>
        <end position="906"/>
    </location>
</feature>
<keyword evidence="8" id="KW-1185">Reference proteome</keyword>
<dbReference type="InterPro" id="IPR009057">
    <property type="entry name" value="Homeodomain-like_sf"/>
</dbReference>
<dbReference type="GO" id="GO:0003677">
    <property type="term" value="F:DNA binding"/>
    <property type="evidence" value="ECO:0007669"/>
    <property type="project" value="UniProtKB-UniRule"/>
</dbReference>
<evidence type="ECO:0000256" key="5">
    <source>
        <dbReference type="SAM" id="MobiDB-lite"/>
    </source>
</evidence>
<comment type="caution">
    <text evidence="7">The sequence shown here is derived from an EMBL/GenBank/DDBJ whole genome shotgun (WGS) entry which is preliminary data.</text>
</comment>
<dbReference type="SUPFAM" id="SSF46689">
    <property type="entry name" value="Homeodomain-like"/>
    <property type="match status" value="1"/>
</dbReference>
<feature type="compositionally biased region" description="Low complexity" evidence="5">
    <location>
        <begin position="144"/>
        <end position="171"/>
    </location>
</feature>
<proteinExistence type="predicted"/>
<accession>A0AAD9L035</accession>
<dbReference type="InterPro" id="IPR008422">
    <property type="entry name" value="KN_HD"/>
</dbReference>
<feature type="region of interest" description="Disordered" evidence="5">
    <location>
        <begin position="886"/>
        <end position="975"/>
    </location>
</feature>
<dbReference type="CDD" id="cd00086">
    <property type="entry name" value="homeodomain"/>
    <property type="match status" value="1"/>
</dbReference>
<feature type="compositionally biased region" description="Polar residues" evidence="5">
    <location>
        <begin position="748"/>
        <end position="757"/>
    </location>
</feature>
<name>A0AAD9L035_RIDPI</name>
<dbReference type="InterPro" id="IPR001356">
    <property type="entry name" value="HD"/>
</dbReference>
<evidence type="ECO:0000313" key="7">
    <source>
        <dbReference type="EMBL" id="KAK2179953.1"/>
    </source>
</evidence>
<feature type="DNA-binding region" description="Homeobox" evidence="4">
    <location>
        <begin position="970"/>
        <end position="1032"/>
    </location>
</feature>
<evidence type="ECO:0000313" key="8">
    <source>
        <dbReference type="Proteomes" id="UP001209878"/>
    </source>
</evidence>
<feature type="region of interest" description="Disordered" evidence="5">
    <location>
        <begin position="142"/>
        <end position="171"/>
    </location>
</feature>
<evidence type="ECO:0000256" key="2">
    <source>
        <dbReference type="ARBA" id="ARBA00023155"/>
    </source>
</evidence>
<dbReference type="AlphaFoldDB" id="A0AAD9L035"/>
<dbReference type="Pfam" id="PF05920">
    <property type="entry name" value="Homeobox_KN"/>
    <property type="match status" value="1"/>
</dbReference>
<dbReference type="PROSITE" id="PS50071">
    <property type="entry name" value="HOMEOBOX_2"/>
    <property type="match status" value="1"/>
</dbReference>
<feature type="compositionally biased region" description="Low complexity" evidence="5">
    <location>
        <begin position="949"/>
        <end position="962"/>
    </location>
</feature>
<dbReference type="Proteomes" id="UP001209878">
    <property type="component" value="Unassembled WGS sequence"/>
</dbReference>
<feature type="compositionally biased region" description="Polar residues" evidence="5">
    <location>
        <begin position="205"/>
        <end position="216"/>
    </location>
</feature>
<feature type="compositionally biased region" description="Low complexity" evidence="5">
    <location>
        <begin position="726"/>
        <end position="742"/>
    </location>
</feature>
<dbReference type="Gene3D" id="1.10.10.60">
    <property type="entry name" value="Homeodomain-like"/>
    <property type="match status" value="1"/>
</dbReference>
<dbReference type="InterPro" id="IPR050224">
    <property type="entry name" value="TALE_homeobox"/>
</dbReference>
<keyword evidence="3 4" id="KW-0539">Nucleus</keyword>
<feature type="region of interest" description="Disordered" evidence="5">
    <location>
        <begin position="726"/>
        <end position="757"/>
    </location>
</feature>
<evidence type="ECO:0000256" key="1">
    <source>
        <dbReference type="ARBA" id="ARBA00023125"/>
    </source>
</evidence>